<dbReference type="Proteomes" id="UP001596250">
    <property type="component" value="Unassembled WGS sequence"/>
</dbReference>
<gene>
    <name evidence="6" type="ORF">ACFPXP_17510</name>
</gene>
<dbReference type="Gene3D" id="3.40.50.300">
    <property type="entry name" value="P-loop containing nucleotide triphosphate hydrolases"/>
    <property type="match status" value="2"/>
</dbReference>
<evidence type="ECO:0000259" key="4">
    <source>
        <dbReference type="PROSITE" id="PS51192"/>
    </source>
</evidence>
<evidence type="ECO:0000259" key="5">
    <source>
        <dbReference type="PROSITE" id="PS51194"/>
    </source>
</evidence>
<dbReference type="SUPFAM" id="SSF52540">
    <property type="entry name" value="P-loop containing nucleoside triphosphate hydrolases"/>
    <property type="match status" value="1"/>
</dbReference>
<evidence type="ECO:0000313" key="7">
    <source>
        <dbReference type="Proteomes" id="UP001596250"/>
    </source>
</evidence>
<dbReference type="RefSeq" id="WP_379895662.1">
    <property type="nucleotide sequence ID" value="NZ_CBCSCT010000017.1"/>
</dbReference>
<dbReference type="PROSITE" id="PS51192">
    <property type="entry name" value="HELICASE_ATP_BIND_1"/>
    <property type="match status" value="1"/>
</dbReference>
<keyword evidence="6" id="KW-0378">Hydrolase</keyword>
<feature type="domain" description="Helicase C-terminal" evidence="5">
    <location>
        <begin position="480"/>
        <end position="633"/>
    </location>
</feature>
<protein>
    <submittedName>
        <fullName evidence="6">DEAD/DEAH box helicase</fullName>
    </submittedName>
</protein>
<evidence type="ECO:0000256" key="2">
    <source>
        <dbReference type="ARBA" id="ARBA00022840"/>
    </source>
</evidence>
<dbReference type="InterPro" id="IPR001650">
    <property type="entry name" value="Helicase_C-like"/>
</dbReference>
<dbReference type="GO" id="GO:0004386">
    <property type="term" value="F:helicase activity"/>
    <property type="evidence" value="ECO:0007669"/>
    <property type="project" value="UniProtKB-KW"/>
</dbReference>
<dbReference type="SMART" id="SM00490">
    <property type="entry name" value="HELICc"/>
    <property type="match status" value="1"/>
</dbReference>
<evidence type="ECO:0000313" key="6">
    <source>
        <dbReference type="EMBL" id="MFC5988202.1"/>
    </source>
</evidence>
<dbReference type="PANTHER" id="PTHR30580">
    <property type="entry name" value="PRIMOSOMAL PROTEIN N"/>
    <property type="match status" value="1"/>
</dbReference>
<dbReference type="PANTHER" id="PTHR30580:SF1">
    <property type="entry name" value="COMF OPERON PROTEIN 1"/>
    <property type="match status" value="1"/>
</dbReference>
<sequence>MKASLYEVVTVQGAAQVVPTLHLASDLAVWLAKPEVKGLRLLCDSLSWSRAWKQANAGEAAEAATFKQRRIPFWDKVRFHPSQDEEKTAEPSAAVDEAASWYTLSNVPRERIGLSGAQKAVCRKMARLMQGRSLFPEEFKRLLQDHDLIDEAEEWQRWTQLLYLTGAVRLACGIHDGVNGKGVSICRKLFRRIKGTAHHGGPYCLRCGSSGDDLQRTPCAACGDACWYCKGCLTMGRSRSCSVLIIGNSLPASQHGQAVPVQMRSLESWGLSPAQTEAVQSGLAFIERTAALSDKAKVKTPIPGFLIWAVTGAGKTEMIYPLIEAVLSTGGRVAVATPRRDVVLELSPRMNKAFPAVNIATLYGGSDEGWLWADLILATTHQLLRFEQAFELVIIDELDAFPYHNDPKLAYAARKSLKPDGKMIFLSATPPKELQRQVKRGVLDHVRVPVRFHRYPLPVPMHYTIPAVKQWCGGRQIPDQLKRMLHMSVDRGAQVFVFVAAIRLVEPVVGSLRRVFPHIRVEGTSSVDQHRGDKVMEFRESHSRILVTTTILERGVTIPKSDVFILDADSSLFDEASLVQMAGRAGRSPLDPQGKVYFFSSARTRSQQGAVRQIERMNQIAAKKGYLRNEDMESTV</sequence>
<dbReference type="SMART" id="SM00487">
    <property type="entry name" value="DEXDc"/>
    <property type="match status" value="1"/>
</dbReference>
<dbReference type="Pfam" id="PF00271">
    <property type="entry name" value="Helicase_C"/>
    <property type="match status" value="1"/>
</dbReference>
<accession>A0ABW1ISV1</accession>
<comment type="caution">
    <text evidence="6">The sequence shown here is derived from an EMBL/GenBank/DDBJ whole genome shotgun (WGS) entry which is preliminary data.</text>
</comment>
<dbReference type="PROSITE" id="PS51194">
    <property type="entry name" value="HELICASE_CTER"/>
    <property type="match status" value="1"/>
</dbReference>
<keyword evidence="2" id="KW-0067">ATP-binding</keyword>
<dbReference type="InterPro" id="IPR027417">
    <property type="entry name" value="P-loop_NTPase"/>
</dbReference>
<feature type="domain" description="Helicase ATP-binding" evidence="4">
    <location>
        <begin position="296"/>
        <end position="448"/>
    </location>
</feature>
<keyword evidence="6" id="KW-0347">Helicase</keyword>
<dbReference type="InterPro" id="IPR011545">
    <property type="entry name" value="DEAD/DEAH_box_helicase_dom"/>
</dbReference>
<dbReference type="Pfam" id="PF00270">
    <property type="entry name" value="DEAD"/>
    <property type="match status" value="1"/>
</dbReference>
<dbReference type="EMBL" id="JBHSQV010000178">
    <property type="protein sequence ID" value="MFC5988202.1"/>
    <property type="molecule type" value="Genomic_DNA"/>
</dbReference>
<dbReference type="InterPro" id="IPR014001">
    <property type="entry name" value="Helicase_ATP-bd"/>
</dbReference>
<proteinExistence type="predicted"/>
<organism evidence="6 7">
    <name type="scientific">Marinicrinis lubricantis</name>
    <dbReference type="NCBI Taxonomy" id="2086470"/>
    <lineage>
        <taxon>Bacteria</taxon>
        <taxon>Bacillati</taxon>
        <taxon>Bacillota</taxon>
        <taxon>Bacilli</taxon>
        <taxon>Bacillales</taxon>
        <taxon>Paenibacillaceae</taxon>
    </lineage>
</organism>
<keyword evidence="1" id="KW-0547">Nucleotide-binding</keyword>
<name>A0ABW1ISV1_9BACL</name>
<evidence type="ECO:0000256" key="1">
    <source>
        <dbReference type="ARBA" id="ARBA00022741"/>
    </source>
</evidence>
<evidence type="ECO:0000256" key="3">
    <source>
        <dbReference type="ARBA" id="ARBA00023125"/>
    </source>
</evidence>
<keyword evidence="3" id="KW-0238">DNA-binding</keyword>
<keyword evidence="7" id="KW-1185">Reference proteome</keyword>
<reference evidence="7" key="1">
    <citation type="journal article" date="2019" name="Int. J. Syst. Evol. Microbiol.">
        <title>The Global Catalogue of Microorganisms (GCM) 10K type strain sequencing project: providing services to taxonomists for standard genome sequencing and annotation.</title>
        <authorList>
            <consortium name="The Broad Institute Genomics Platform"/>
            <consortium name="The Broad Institute Genome Sequencing Center for Infectious Disease"/>
            <person name="Wu L."/>
            <person name="Ma J."/>
        </authorList>
    </citation>
    <scope>NUCLEOTIDE SEQUENCE [LARGE SCALE GENOMIC DNA]</scope>
    <source>
        <strain evidence="7">CCM 8749</strain>
    </source>
</reference>